<proteinExistence type="predicted"/>
<evidence type="ECO:0000313" key="3">
    <source>
        <dbReference type="Proteomes" id="UP000037632"/>
    </source>
</evidence>
<dbReference type="InterPro" id="IPR037026">
    <property type="entry name" value="Vgr_OB-fold_dom_sf"/>
</dbReference>
<dbReference type="Pfam" id="PF04717">
    <property type="entry name" value="Phage_base_V"/>
    <property type="match status" value="1"/>
</dbReference>
<comment type="caution">
    <text evidence="2">The sequence shown here is derived from an EMBL/GenBank/DDBJ whole genome shotgun (WGS) entry which is preliminary data.</text>
</comment>
<reference evidence="2 3" key="1">
    <citation type="journal article" date="2015" name="Antimicrob. Agents Chemother.">
        <title>Whole-Genome Sequencing Identifies Emergence of a Quinolone Resistance Mutation in a Case of Stenotrophomonas maltophilia Bacteremia.</title>
        <authorList>
            <person name="Pak T.R."/>
            <person name="Altman D.R."/>
            <person name="Attie O."/>
            <person name="Sebra R."/>
            <person name="Hamula C.L."/>
            <person name="Lewis M."/>
            <person name="Deikus G."/>
            <person name="Newman L.C."/>
            <person name="Fang G."/>
            <person name="Hand J."/>
            <person name="Papel G."/>
            <person name="Wallach F."/>
            <person name="Schadt E.E."/>
            <person name="Huprikar S."/>
            <person name="van Bakel H."/>
            <person name="Kasarskis A."/>
            <person name="Bashir A."/>
        </authorList>
    </citation>
    <scope>NUCLEOTIDE SEQUENCE [LARGE SCALE GENOMIC DNA]</scope>
    <source>
        <strain evidence="2 3">ISMMS6</strain>
    </source>
</reference>
<dbReference type="InterPro" id="IPR013046">
    <property type="entry name" value="GpV/Gp45"/>
</dbReference>
<evidence type="ECO:0000259" key="1">
    <source>
        <dbReference type="Pfam" id="PF04717"/>
    </source>
</evidence>
<gene>
    <name evidence="2" type="ORF">VL23_10125</name>
</gene>
<dbReference type="EMBL" id="JZIW01000001">
    <property type="protein sequence ID" value="KOO83543.1"/>
    <property type="molecule type" value="Genomic_DNA"/>
</dbReference>
<dbReference type="Proteomes" id="UP000037632">
    <property type="component" value="Unassembled WGS sequence"/>
</dbReference>
<dbReference type="InterPro" id="IPR006531">
    <property type="entry name" value="Gp5/Vgr_OB"/>
</dbReference>
<evidence type="ECO:0000313" key="2">
    <source>
        <dbReference type="EMBL" id="KOO83543.1"/>
    </source>
</evidence>
<feature type="domain" description="Gp5/Type VI secretion system Vgr protein OB-fold" evidence="1">
    <location>
        <begin position="14"/>
        <end position="81"/>
    </location>
</feature>
<sequence>MDSAQPQQINNLLRHGVVTTVDHARALCRVRTGEAHTDYIPWLASAAGTLAVWAPPSVGEQVTLVCSDGDLANAVVLRGLYCDQYPAPSDNADLVMVKFSDGAVISYDSASHALAAILPSGGIATITADGGVTINGPVTINGDTSITGQVTINGKAEASEDVVGGGISLKQHKHGAVQPGSGTSGPPA</sequence>
<dbReference type="Gene3D" id="6.20.150.10">
    <property type="match status" value="1"/>
</dbReference>
<organism evidence="2 3">
    <name type="scientific">Stenotrophomonas maltophilia</name>
    <name type="common">Pseudomonas maltophilia</name>
    <name type="synonym">Xanthomonas maltophilia</name>
    <dbReference type="NCBI Taxonomy" id="40324"/>
    <lineage>
        <taxon>Bacteria</taxon>
        <taxon>Pseudomonadati</taxon>
        <taxon>Pseudomonadota</taxon>
        <taxon>Gammaproteobacteria</taxon>
        <taxon>Lysobacterales</taxon>
        <taxon>Lysobacteraceae</taxon>
        <taxon>Stenotrophomonas</taxon>
        <taxon>Stenotrophomonas maltophilia group</taxon>
    </lineage>
</organism>
<dbReference type="Pfam" id="PF18946">
    <property type="entry name" value="Apex"/>
    <property type="match status" value="1"/>
</dbReference>
<dbReference type="AlphaFoldDB" id="A0AB34TKD9"/>
<name>A0AB34TKD9_STEMA</name>
<dbReference type="NCBIfam" id="TIGR01644">
    <property type="entry name" value="phage_P2_V"/>
    <property type="match status" value="1"/>
</dbReference>
<dbReference type="RefSeq" id="WP_053461905.1">
    <property type="nucleotide sequence ID" value="NZ_JZIW01000001.1"/>
</dbReference>
<dbReference type="Gene3D" id="2.40.50.230">
    <property type="entry name" value="Gp5 N-terminal domain"/>
    <property type="match status" value="1"/>
</dbReference>
<protein>
    <submittedName>
        <fullName evidence="2">Baseplate assembly protein</fullName>
    </submittedName>
</protein>
<accession>A0AB34TKD9</accession>
<dbReference type="InterPro" id="IPR044033">
    <property type="entry name" value="GpV-like_apex"/>
</dbReference>